<organism evidence="6 7">
    <name type="scientific">Paraurantiacibacter namhicola</name>
    <dbReference type="NCBI Taxonomy" id="645517"/>
    <lineage>
        <taxon>Bacteria</taxon>
        <taxon>Pseudomonadati</taxon>
        <taxon>Pseudomonadota</taxon>
        <taxon>Alphaproteobacteria</taxon>
        <taxon>Sphingomonadales</taxon>
        <taxon>Erythrobacteraceae</taxon>
        <taxon>Paraurantiacibacter</taxon>
    </lineage>
</organism>
<dbReference type="Gene3D" id="2.60.120.10">
    <property type="entry name" value="Jelly Rolls"/>
    <property type="match status" value="1"/>
</dbReference>
<evidence type="ECO:0000259" key="5">
    <source>
        <dbReference type="PROSITE" id="PS51063"/>
    </source>
</evidence>
<dbReference type="PANTHER" id="PTHR24567">
    <property type="entry name" value="CRP FAMILY TRANSCRIPTIONAL REGULATORY PROTEIN"/>
    <property type="match status" value="1"/>
</dbReference>
<dbReference type="SUPFAM" id="SSF51206">
    <property type="entry name" value="cAMP-binding domain-like"/>
    <property type="match status" value="1"/>
</dbReference>
<dbReference type="EMBL" id="CP016545">
    <property type="protein sequence ID" value="ANU07425.1"/>
    <property type="molecule type" value="Genomic_DNA"/>
</dbReference>
<dbReference type="Gene3D" id="1.10.10.10">
    <property type="entry name" value="Winged helix-like DNA-binding domain superfamily/Winged helix DNA-binding domain"/>
    <property type="match status" value="1"/>
</dbReference>
<evidence type="ECO:0000256" key="2">
    <source>
        <dbReference type="ARBA" id="ARBA00023125"/>
    </source>
</evidence>
<accession>A0A1C7D7K4</accession>
<dbReference type="SUPFAM" id="SSF46785">
    <property type="entry name" value="Winged helix' DNA-binding domain"/>
    <property type="match status" value="1"/>
</dbReference>
<dbReference type="RefSeq" id="WP_067786648.1">
    <property type="nucleotide sequence ID" value="NZ_CP016545.1"/>
</dbReference>
<reference evidence="6 7" key="1">
    <citation type="submission" date="2016-07" db="EMBL/GenBank/DDBJ databases">
        <title>Complete genome sequence of Altererythrobacter namhicola JCM 16345T, containing esterase-encoding genes.</title>
        <authorList>
            <person name="Cheng H."/>
            <person name="Wu Y.-H."/>
            <person name="Jian S.-L."/>
            <person name="Huo Y.-Y."/>
            <person name="Wang C.-S."/>
            <person name="Xu X.-W."/>
        </authorList>
    </citation>
    <scope>NUCLEOTIDE SEQUENCE [LARGE SCALE GENOMIC DNA]</scope>
    <source>
        <strain evidence="6 7">JCM 16345</strain>
    </source>
</reference>
<dbReference type="Pfam" id="PF13545">
    <property type="entry name" value="HTH_Crp_2"/>
    <property type="match status" value="1"/>
</dbReference>
<evidence type="ECO:0000259" key="4">
    <source>
        <dbReference type="PROSITE" id="PS50042"/>
    </source>
</evidence>
<dbReference type="SMART" id="SM00419">
    <property type="entry name" value="HTH_CRP"/>
    <property type="match status" value="1"/>
</dbReference>
<evidence type="ECO:0000313" key="7">
    <source>
        <dbReference type="Proteomes" id="UP000092698"/>
    </source>
</evidence>
<keyword evidence="2" id="KW-0238">DNA-binding</keyword>
<dbReference type="KEGG" id="anh:A6F65_01117"/>
<dbReference type="InterPro" id="IPR050397">
    <property type="entry name" value="Env_Response_Regulators"/>
</dbReference>
<feature type="domain" description="HTH crp-type" evidence="5">
    <location>
        <begin position="147"/>
        <end position="222"/>
    </location>
</feature>
<feature type="domain" description="Cyclic nucleotide-binding" evidence="4">
    <location>
        <begin position="19"/>
        <end position="86"/>
    </location>
</feature>
<keyword evidence="3" id="KW-0804">Transcription</keyword>
<evidence type="ECO:0000313" key="6">
    <source>
        <dbReference type="EMBL" id="ANU07425.1"/>
    </source>
</evidence>
<dbReference type="CDD" id="cd00092">
    <property type="entry name" value="HTH_CRP"/>
    <property type="match status" value="1"/>
</dbReference>
<dbReference type="GO" id="GO:0003677">
    <property type="term" value="F:DNA binding"/>
    <property type="evidence" value="ECO:0007669"/>
    <property type="project" value="UniProtKB-KW"/>
</dbReference>
<dbReference type="Pfam" id="PF00027">
    <property type="entry name" value="cNMP_binding"/>
    <property type="match status" value="1"/>
</dbReference>
<dbReference type="InterPro" id="IPR036390">
    <property type="entry name" value="WH_DNA-bd_sf"/>
</dbReference>
<dbReference type="SMART" id="SM00100">
    <property type="entry name" value="cNMP"/>
    <property type="match status" value="1"/>
</dbReference>
<dbReference type="Proteomes" id="UP000092698">
    <property type="component" value="Chromosome"/>
</dbReference>
<evidence type="ECO:0000256" key="1">
    <source>
        <dbReference type="ARBA" id="ARBA00023015"/>
    </source>
</evidence>
<keyword evidence="1" id="KW-0805">Transcription regulation</keyword>
<dbReference type="InterPro" id="IPR036388">
    <property type="entry name" value="WH-like_DNA-bd_sf"/>
</dbReference>
<evidence type="ECO:0000256" key="3">
    <source>
        <dbReference type="ARBA" id="ARBA00023163"/>
    </source>
</evidence>
<dbReference type="CDD" id="cd00038">
    <property type="entry name" value="CAP_ED"/>
    <property type="match status" value="1"/>
</dbReference>
<dbReference type="STRING" id="645517.A6F65_01117"/>
<dbReference type="PROSITE" id="PS51063">
    <property type="entry name" value="HTH_CRP_2"/>
    <property type="match status" value="1"/>
</dbReference>
<dbReference type="AlphaFoldDB" id="A0A1C7D7K4"/>
<dbReference type="OrthoDB" id="667966at2"/>
<dbReference type="PROSITE" id="PS50042">
    <property type="entry name" value="CNMP_BINDING_3"/>
    <property type="match status" value="1"/>
</dbReference>
<dbReference type="PRINTS" id="PR00034">
    <property type="entry name" value="HTHCRP"/>
</dbReference>
<proteinExistence type="predicted"/>
<dbReference type="InterPro" id="IPR018335">
    <property type="entry name" value="Tscrpt_reg_HTH_Crp-type_CS"/>
</dbReference>
<name>A0A1C7D7K4_9SPHN</name>
<dbReference type="PANTHER" id="PTHR24567:SF28">
    <property type="entry name" value="LISTERIOLYSIN REGULATORY PROTEIN"/>
    <property type="match status" value="1"/>
</dbReference>
<dbReference type="InterPro" id="IPR018490">
    <property type="entry name" value="cNMP-bd_dom_sf"/>
</dbReference>
<dbReference type="GO" id="GO:0005829">
    <property type="term" value="C:cytosol"/>
    <property type="evidence" value="ECO:0007669"/>
    <property type="project" value="TreeGrafter"/>
</dbReference>
<dbReference type="InterPro" id="IPR000595">
    <property type="entry name" value="cNMP-bd_dom"/>
</dbReference>
<sequence length="228" mass="23954">MALDCAHCPVRESAACAVLTEEERGALARAGRRQTLQKGETLFAAGDDAAGFATLTSGALKVTSFDEAGQERILALVHPAGFVGEMFAPFARHDVVALAPSELCIFAARDIEAAIDAHPALAKALLRRSQEDLHASRHLLAISNPAASVKSRVAAFLYSMAETASHSPCHPATQFDLPLTRGEMAGLLGTTIESVSRSLTALERDGLVTRNGARGISLSDPARLLDAA</sequence>
<dbReference type="InterPro" id="IPR014710">
    <property type="entry name" value="RmlC-like_jellyroll"/>
</dbReference>
<dbReference type="InterPro" id="IPR012318">
    <property type="entry name" value="HTH_CRP"/>
</dbReference>
<dbReference type="PROSITE" id="PS00042">
    <property type="entry name" value="HTH_CRP_1"/>
    <property type="match status" value="1"/>
</dbReference>
<keyword evidence="7" id="KW-1185">Reference proteome</keyword>
<dbReference type="GO" id="GO:0003700">
    <property type="term" value="F:DNA-binding transcription factor activity"/>
    <property type="evidence" value="ECO:0007669"/>
    <property type="project" value="InterPro"/>
</dbReference>
<gene>
    <name evidence="6" type="primary">fixK</name>
    <name evidence="6" type="ORF">A6F65_01117</name>
</gene>
<protein>
    <submittedName>
        <fullName evidence="6">Nitrogen fixation regulation protein FixK</fullName>
    </submittedName>
</protein>